<evidence type="ECO:0000313" key="1">
    <source>
        <dbReference type="EMBL" id="RXI40705.1"/>
    </source>
</evidence>
<organism evidence="1 2">
    <name type="scientific">Arcobacter cloacae</name>
    <dbReference type="NCBI Taxonomy" id="1054034"/>
    <lineage>
        <taxon>Bacteria</taxon>
        <taxon>Pseudomonadati</taxon>
        <taxon>Campylobacterota</taxon>
        <taxon>Epsilonproteobacteria</taxon>
        <taxon>Campylobacterales</taxon>
        <taxon>Arcobacteraceae</taxon>
        <taxon>Arcobacter</taxon>
    </lineage>
</organism>
<reference evidence="1 2" key="1">
    <citation type="submission" date="2017-09" db="EMBL/GenBank/DDBJ databases">
        <title>Genomics of the genus Arcobacter.</title>
        <authorList>
            <person name="Perez-Cataluna A."/>
            <person name="Figueras M.J."/>
            <person name="Salas-Masso N."/>
        </authorList>
    </citation>
    <scope>NUCLEOTIDE SEQUENCE [LARGE SCALE GENOMIC DNA]</scope>
    <source>
        <strain evidence="1 2">CECT 7834</strain>
    </source>
</reference>
<sequence length="543" mass="64754">MISEIEKKLLKFIDDNNSGIVNYDSSDIYISLNDEITILVNINGKEFEEEYEELYEVLEIEISLDQIYNSELSKIIDVNSISFHFLTHSNTYFQVLNFLRTYYKYFSKIPIINITTNGSGYCSYYDLLYEIKIDKDCYSEISFFKEIYNLKQNYEKCSFISKYYDAISWYGWQDFSKKFELDFNSVKIVTTQTKVRRLSYIKMILSMFSKSNYYPDNIFNNKIELEAKRYNEYLLEYINTKGLIDITKSGNSSKPYVETCLSLKLLYSQNNKYQLSKYGKIFNVLSNEIEEVPGNYFSLSKYEKSFFLFFIMQSDNLYLWALLDLIYIQNNKTTIKEIKKVFQEYLINQLYFTVKHSNIPNKEKSKITSLINRINSWKKPQVYLEHIIEPRINWLLDLDLLDKDEFLQNNIVLSKEGYVFFSGLNSYFDIFQEKYTILDHLRCMDFFSLINEMYSMDATAVEEDDIELIENYINESFNLFKTIAPNRVTASQAILYTCFMMLFKAKKVVNFCTIQNYLASKKNTKFIFEWYKTENDGSIRRKK</sequence>
<evidence type="ECO:0000313" key="2">
    <source>
        <dbReference type="Proteomes" id="UP000290378"/>
    </source>
</evidence>
<name>A0A6M8N6I6_9BACT</name>
<gene>
    <name evidence="1" type="ORF">CP963_07975</name>
</gene>
<dbReference type="Proteomes" id="UP000290378">
    <property type="component" value="Unassembled WGS sequence"/>
</dbReference>
<dbReference type="EMBL" id="NXII01000009">
    <property type="protein sequence ID" value="RXI40705.1"/>
    <property type="molecule type" value="Genomic_DNA"/>
</dbReference>
<dbReference type="AlphaFoldDB" id="A0A6M8N6I6"/>
<keyword evidence="2" id="KW-1185">Reference proteome</keyword>
<comment type="caution">
    <text evidence="1">The sequence shown here is derived from an EMBL/GenBank/DDBJ whole genome shotgun (WGS) entry which is preliminary data.</text>
</comment>
<protein>
    <submittedName>
        <fullName evidence="1">Uncharacterized protein</fullName>
    </submittedName>
</protein>
<dbReference type="RefSeq" id="WP_129013655.1">
    <property type="nucleotide sequence ID" value="NZ_CBCSEI010000009.1"/>
</dbReference>
<accession>A0A6M8N6I6</accession>
<proteinExistence type="predicted"/>